<dbReference type="AlphaFoldDB" id="A0A8B2VGR5"/>
<evidence type="ECO:0000313" key="2">
    <source>
        <dbReference type="Proteomes" id="UP000226191"/>
    </source>
</evidence>
<dbReference type="EMBL" id="MVCE01000001">
    <property type="protein sequence ID" value="PGF36469.1"/>
    <property type="molecule type" value="Genomic_DNA"/>
</dbReference>
<evidence type="ECO:0000313" key="1">
    <source>
        <dbReference type="EMBL" id="PGF36469.1"/>
    </source>
</evidence>
<dbReference type="Proteomes" id="UP000226191">
    <property type="component" value="Unassembled WGS sequence"/>
</dbReference>
<organism evidence="1 2">
    <name type="scientific">Cutibacterium acnes</name>
    <name type="common">Propionibacterium acnes</name>
    <dbReference type="NCBI Taxonomy" id="1747"/>
    <lineage>
        <taxon>Bacteria</taxon>
        <taxon>Bacillati</taxon>
        <taxon>Actinomycetota</taxon>
        <taxon>Actinomycetes</taxon>
        <taxon>Propionibacteriales</taxon>
        <taxon>Propionibacteriaceae</taxon>
        <taxon>Cutibacterium</taxon>
    </lineage>
</organism>
<gene>
    <name evidence="1" type="ORF">B1B09_02275</name>
</gene>
<reference evidence="1 2" key="1">
    <citation type="submission" date="2017-02" db="EMBL/GenBank/DDBJ databases">
        <title>Prevalence of linear plasmids in Cutibacterium acnes isolates obtained from cancerous prostatic tissue.</title>
        <authorList>
            <person name="Davidsson S."/>
            <person name="Bruggemann H."/>
        </authorList>
    </citation>
    <scope>NUCLEOTIDE SEQUENCE [LARGE SCALE GENOMIC DNA]</scope>
    <source>
        <strain evidence="1 2">11-78</strain>
    </source>
</reference>
<protein>
    <submittedName>
        <fullName evidence="1">Oxidoreductase</fullName>
    </submittedName>
</protein>
<name>A0A8B2VGR5_CUTAC</name>
<proteinExistence type="predicted"/>
<sequence>MAVSTYEAAQDRYDTMEYRRCGTSGLLLPAVSLGLWHNFWRFSPRIYAACRAASRFRSRYHPLRPR</sequence>
<dbReference type="OrthoDB" id="9773828at2"/>
<accession>A0A8B2VGR5</accession>
<comment type="caution">
    <text evidence="1">The sequence shown here is derived from an EMBL/GenBank/DDBJ whole genome shotgun (WGS) entry which is preliminary data.</text>
</comment>